<keyword evidence="1" id="KW-0812">Transmembrane</keyword>
<evidence type="ECO:0000313" key="3">
    <source>
        <dbReference type="Proteomes" id="UP001595897"/>
    </source>
</evidence>
<evidence type="ECO:0000256" key="1">
    <source>
        <dbReference type="SAM" id="Phobius"/>
    </source>
</evidence>
<gene>
    <name evidence="2" type="ORF">ACFO4O_04275</name>
</gene>
<feature type="transmembrane region" description="Helical" evidence="1">
    <location>
        <begin position="6"/>
        <end position="25"/>
    </location>
</feature>
<evidence type="ECO:0000313" key="2">
    <source>
        <dbReference type="EMBL" id="MFC4699374.1"/>
    </source>
</evidence>
<keyword evidence="3" id="KW-1185">Reference proteome</keyword>
<comment type="caution">
    <text evidence="2">The sequence shown here is derived from an EMBL/GenBank/DDBJ whole genome shotgun (WGS) entry which is preliminary data.</text>
</comment>
<protein>
    <recommendedName>
        <fullName evidence="4">TMhelix containing protein</fullName>
    </recommendedName>
</protein>
<dbReference type="RefSeq" id="WP_382406122.1">
    <property type="nucleotide sequence ID" value="NZ_JBHSGU010000002.1"/>
</dbReference>
<proteinExistence type="predicted"/>
<keyword evidence="1" id="KW-1133">Transmembrane helix</keyword>
<dbReference type="Proteomes" id="UP001595897">
    <property type="component" value="Unassembled WGS sequence"/>
</dbReference>
<dbReference type="EMBL" id="JBHSGU010000002">
    <property type="protein sequence ID" value="MFC4699374.1"/>
    <property type="molecule type" value="Genomic_DNA"/>
</dbReference>
<reference evidence="3" key="1">
    <citation type="journal article" date="2019" name="Int. J. Syst. Evol. Microbiol.">
        <title>The Global Catalogue of Microorganisms (GCM) 10K type strain sequencing project: providing services to taxonomists for standard genome sequencing and annotation.</title>
        <authorList>
            <consortium name="The Broad Institute Genomics Platform"/>
            <consortium name="The Broad Institute Genome Sequencing Center for Infectious Disease"/>
            <person name="Wu L."/>
            <person name="Ma J."/>
        </authorList>
    </citation>
    <scope>NUCLEOTIDE SEQUENCE [LARGE SCALE GENOMIC DNA]</scope>
    <source>
        <strain evidence="3">KACC 12507</strain>
    </source>
</reference>
<feature type="transmembrane region" description="Helical" evidence="1">
    <location>
        <begin position="93"/>
        <end position="111"/>
    </location>
</feature>
<organism evidence="2 3">
    <name type="scientific">Glaciecola siphonariae</name>
    <dbReference type="NCBI Taxonomy" id="521012"/>
    <lineage>
        <taxon>Bacteria</taxon>
        <taxon>Pseudomonadati</taxon>
        <taxon>Pseudomonadota</taxon>
        <taxon>Gammaproteobacteria</taxon>
        <taxon>Alteromonadales</taxon>
        <taxon>Alteromonadaceae</taxon>
        <taxon>Glaciecola</taxon>
    </lineage>
</organism>
<name>A0ABV9LTP4_9ALTE</name>
<sequence>MELILELLGSAGFGGLLGGVFGYLNKREENKVIDRKLSHEKDMLEANTRSKIELADKGIELEEIKGRVSVNKTEALAFRASQVTNEIGNTIKACVRPIILAVLMYMTWRLIIALEQLTGGIINMPSTDAFALYKIVVLMVTSLTAMAVGWYFAQRSSKQFDKLIDKWG</sequence>
<accession>A0ABV9LTP4</accession>
<evidence type="ECO:0008006" key="4">
    <source>
        <dbReference type="Google" id="ProtNLM"/>
    </source>
</evidence>
<feature type="transmembrane region" description="Helical" evidence="1">
    <location>
        <begin position="131"/>
        <end position="153"/>
    </location>
</feature>
<keyword evidence="1" id="KW-0472">Membrane</keyword>